<name>A0AAW8LNU3_ACILW</name>
<accession>A0AAW8LNU3</accession>
<dbReference type="AlphaFoldDB" id="A0AAW8LNU3"/>
<evidence type="ECO:0000313" key="2">
    <source>
        <dbReference type="Proteomes" id="UP001262767"/>
    </source>
</evidence>
<organism evidence="1 2">
    <name type="scientific">Acinetobacter lwoffii</name>
    <dbReference type="NCBI Taxonomy" id="28090"/>
    <lineage>
        <taxon>Bacteria</taxon>
        <taxon>Pseudomonadati</taxon>
        <taxon>Pseudomonadota</taxon>
        <taxon>Gammaproteobacteria</taxon>
        <taxon>Moraxellales</taxon>
        <taxon>Moraxellaceae</taxon>
        <taxon>Acinetobacter</taxon>
    </lineage>
</organism>
<dbReference type="Proteomes" id="UP001262767">
    <property type="component" value="Unassembled WGS sequence"/>
</dbReference>
<protein>
    <submittedName>
        <fullName evidence="1">Uncharacterized protein</fullName>
    </submittedName>
</protein>
<evidence type="ECO:0000313" key="1">
    <source>
        <dbReference type="EMBL" id="MDR6630459.1"/>
    </source>
</evidence>
<dbReference type="EMBL" id="JAVDSC010000012">
    <property type="protein sequence ID" value="MDR6630459.1"/>
    <property type="molecule type" value="Genomic_DNA"/>
</dbReference>
<gene>
    <name evidence="1" type="ORF">J2X86_002514</name>
</gene>
<sequence>MSLKDSFIQFFLIIGKIMKALLCLSSSLNKDGFSEY</sequence>
<comment type="caution">
    <text evidence="1">The sequence shown here is derived from an EMBL/GenBank/DDBJ whole genome shotgun (WGS) entry which is preliminary data.</text>
</comment>
<proteinExistence type="predicted"/>
<reference evidence="1" key="1">
    <citation type="submission" date="2023-07" db="EMBL/GenBank/DDBJ databases">
        <title>Sorghum-associated microbial communities from plants grown in Nebraska, USA.</title>
        <authorList>
            <person name="Schachtman D."/>
        </authorList>
    </citation>
    <scope>NUCLEOTIDE SEQUENCE</scope>
    <source>
        <strain evidence="1">BE44</strain>
    </source>
</reference>